<comment type="caution">
    <text evidence="2">The sequence shown here is derived from an EMBL/GenBank/DDBJ whole genome shotgun (WGS) entry which is preliminary data.</text>
</comment>
<dbReference type="HOGENOM" id="CLU_337968_0_0_3"/>
<dbReference type="PANTHER" id="PTHR34599">
    <property type="entry name" value="PEROXIDASE-RELATED"/>
    <property type="match status" value="1"/>
</dbReference>
<evidence type="ECO:0000259" key="1">
    <source>
        <dbReference type="Pfam" id="PF01569"/>
    </source>
</evidence>
<evidence type="ECO:0000313" key="3">
    <source>
        <dbReference type="Proteomes" id="UP000003480"/>
    </source>
</evidence>
<dbReference type="Gene3D" id="1.10.1330.10">
    <property type="entry name" value="Dockerin domain"/>
    <property type="match status" value="1"/>
</dbReference>
<evidence type="ECO:0000313" key="2">
    <source>
        <dbReference type="EMBL" id="CCI00685.1"/>
    </source>
</evidence>
<gene>
    <name evidence="2" type="ORF">MICAC_1090003</name>
</gene>
<dbReference type="GO" id="GO:0016691">
    <property type="term" value="F:chloride peroxidase activity"/>
    <property type="evidence" value="ECO:0007669"/>
    <property type="project" value="UniProtKB-EC"/>
</dbReference>
<dbReference type="PROSITE" id="PS00018">
    <property type="entry name" value="EF_HAND_1"/>
    <property type="match status" value="1"/>
</dbReference>
<dbReference type="EC" id="1.11.1.10" evidence="2"/>
<dbReference type="EMBL" id="CAIJ01000012">
    <property type="protein sequence ID" value="CCI00685.1"/>
    <property type="molecule type" value="Genomic_DNA"/>
</dbReference>
<dbReference type="InterPro" id="IPR000326">
    <property type="entry name" value="PAP2/HPO"/>
</dbReference>
<accession>I4FYC4</accession>
<dbReference type="Gene3D" id="2.60.40.10">
    <property type="entry name" value="Immunoglobulins"/>
    <property type="match status" value="2"/>
</dbReference>
<dbReference type="SUPFAM" id="SSF48317">
    <property type="entry name" value="Acid phosphatase/Vanadium-dependent haloperoxidase"/>
    <property type="match status" value="1"/>
</dbReference>
<dbReference type="RefSeq" id="WP_002765650.1">
    <property type="nucleotide sequence ID" value="NZ_HE972942.1"/>
</dbReference>
<dbReference type="PANTHER" id="PTHR34599:SF1">
    <property type="entry name" value="PHOSPHATIDIC ACID PHOSPHATASE TYPE 2_HALOPEROXIDASE DOMAIN-CONTAINING PROTEIN"/>
    <property type="match status" value="1"/>
</dbReference>
<feature type="domain" description="Phosphatidic acid phosphatase type 2/haloperoxidase" evidence="1">
    <location>
        <begin position="672"/>
        <end position="798"/>
    </location>
</feature>
<dbReference type="InterPro" id="IPR052559">
    <property type="entry name" value="V-haloperoxidase"/>
</dbReference>
<dbReference type="InterPro" id="IPR018247">
    <property type="entry name" value="EF_Hand_1_Ca_BS"/>
</dbReference>
<sequence length="842" mass="89496">MDIFTPPSNPLNNPLIPVQDDPLGLKSLNLSSGLPSIPQIPDEIIAGDISGDGGVDNVDSNLIYADRGKPVIGTEDPRDIDRDGRITLRDVALLSRTVQGNTDKTGPLLGLDLVNDLNGVTDDPLIGGTITDTNRVTRFKAGLEGKAEADYFNIRGTIGNDGSFTLDKGRLEEINNGPLTDGLHTLSFFAKDKWNNITRSSIVFTLDTTKPVIEVGLSNDTGSSSVDQITSLADITGKITEANTISSFKAGFDNTELNNFIDITAQLKADKTFSLDSSILKLINGNVDLNQGQHTLKLIAIDGVGNATDTIGFTFTLDTIAPTKPNFALDSAFDAAPLGDSRTNFARVGLYGQTEANVKVSLVGTDKQTTASATGQFTFTDVALDIGNNFLTVQALDLAGNSSLFTAQIDRVTETSSDVVIDWNATLLNAIRTDKTNPPLASRNMAITQTAVFDAINTITGTYKNYHFTGTAPTIVSAEAAAASAAHQVLINLYPGQKSYFDNALTASLAEITDGTAEDNGVTFGRTVADAILTFRSADGSSNTITYTPGTNPGQWQPTAPGFAPALLPQWGQVTPFALTSGNQFRPDGAPALNSADYTTEFNQVKDLGSKNSTTRTAEQTQIAKFWADGAGTFTPPGHWNQIAQNVAAEKGNSLIENARLFALLDISLADAGIAAWDAKYTYNFWRPITAIQNADSDGNANTIADATWTPLLTTPPFPEYISGHSTFSGAAETILTGLLGNNVSFTTNSLGTPGIYRTFSNFTNAANEAGISRIYGGIHFNSANVEGLATGRSVGNYVLDNLLAPKLTVMPGQQLKLESKEIFGKNANFALESEQNYLQAI</sequence>
<dbReference type="Proteomes" id="UP000003480">
    <property type="component" value="Unassembled WGS sequence"/>
</dbReference>
<name>I4FYC4_MICAE</name>
<protein>
    <submittedName>
        <fullName evidence="2">Putative Chloride peroxidase</fullName>
        <ecNumber evidence="2">1.11.1.10</ecNumber>
    </submittedName>
</protein>
<proteinExistence type="predicted"/>
<dbReference type="CDD" id="cd03398">
    <property type="entry name" value="PAP2_haloperoxidase"/>
    <property type="match status" value="1"/>
</dbReference>
<keyword evidence="2" id="KW-0560">Oxidoreductase</keyword>
<dbReference type="Pfam" id="PF01569">
    <property type="entry name" value="PAP2"/>
    <property type="match status" value="1"/>
</dbReference>
<dbReference type="GO" id="GO:0000272">
    <property type="term" value="P:polysaccharide catabolic process"/>
    <property type="evidence" value="ECO:0007669"/>
    <property type="project" value="InterPro"/>
</dbReference>
<keyword evidence="2" id="KW-0575">Peroxidase</keyword>
<dbReference type="Gene3D" id="1.10.606.20">
    <property type="match status" value="1"/>
</dbReference>
<dbReference type="AlphaFoldDB" id="I4FYC4"/>
<organism evidence="2 3">
    <name type="scientific">Microcystis aeruginosa PCC 9443</name>
    <dbReference type="NCBI Taxonomy" id="1160281"/>
    <lineage>
        <taxon>Bacteria</taxon>
        <taxon>Bacillati</taxon>
        <taxon>Cyanobacteriota</taxon>
        <taxon>Cyanophyceae</taxon>
        <taxon>Oscillatoriophycideae</taxon>
        <taxon>Chroococcales</taxon>
        <taxon>Microcystaceae</taxon>
        <taxon>Microcystis</taxon>
    </lineage>
</organism>
<reference evidence="2 3" key="1">
    <citation type="submission" date="2012-04" db="EMBL/GenBank/DDBJ databases">
        <authorList>
            <person name="Genoscope - CEA"/>
        </authorList>
    </citation>
    <scope>NUCLEOTIDE SEQUENCE [LARGE SCALE GENOMIC DNA]</scope>
    <source>
        <strain evidence="2 3">9443</strain>
    </source>
</reference>
<dbReference type="SUPFAM" id="SSF63446">
    <property type="entry name" value="Type I dockerin domain"/>
    <property type="match status" value="1"/>
</dbReference>
<dbReference type="InterPro" id="IPR036439">
    <property type="entry name" value="Dockerin_dom_sf"/>
</dbReference>
<dbReference type="InterPro" id="IPR036938">
    <property type="entry name" value="PAP2/HPO_sf"/>
</dbReference>
<dbReference type="InterPro" id="IPR013783">
    <property type="entry name" value="Ig-like_fold"/>
</dbReference>